<evidence type="ECO:0000313" key="3">
    <source>
        <dbReference type="Proteomes" id="UP000824890"/>
    </source>
</evidence>
<dbReference type="EMBL" id="JAGKQM010000005">
    <property type="protein sequence ID" value="KAH0926979.1"/>
    <property type="molecule type" value="Genomic_DNA"/>
</dbReference>
<organism evidence="2 3">
    <name type="scientific">Brassica napus</name>
    <name type="common">Rape</name>
    <dbReference type="NCBI Taxonomy" id="3708"/>
    <lineage>
        <taxon>Eukaryota</taxon>
        <taxon>Viridiplantae</taxon>
        <taxon>Streptophyta</taxon>
        <taxon>Embryophyta</taxon>
        <taxon>Tracheophyta</taxon>
        <taxon>Spermatophyta</taxon>
        <taxon>Magnoliopsida</taxon>
        <taxon>eudicotyledons</taxon>
        <taxon>Gunneridae</taxon>
        <taxon>Pentapetalae</taxon>
        <taxon>rosids</taxon>
        <taxon>malvids</taxon>
        <taxon>Brassicales</taxon>
        <taxon>Brassicaceae</taxon>
        <taxon>Brassiceae</taxon>
        <taxon>Brassica</taxon>
    </lineage>
</organism>
<dbReference type="InterPro" id="IPR006461">
    <property type="entry name" value="PLAC_motif_containing"/>
</dbReference>
<protein>
    <submittedName>
        <fullName evidence="2">Uncharacterized protein</fullName>
    </submittedName>
</protein>
<proteinExistence type="predicted"/>
<keyword evidence="3" id="KW-1185">Reference proteome</keyword>
<reference evidence="2 3" key="1">
    <citation type="submission" date="2021-05" db="EMBL/GenBank/DDBJ databases">
        <title>Genome Assembly of Synthetic Allotetraploid Brassica napus Reveals Homoeologous Exchanges between Subgenomes.</title>
        <authorList>
            <person name="Davis J.T."/>
        </authorList>
    </citation>
    <scope>NUCLEOTIDE SEQUENCE [LARGE SCALE GENOMIC DNA]</scope>
    <source>
        <strain evidence="3">cv. Da-Ae</strain>
        <tissue evidence="2">Seedling</tissue>
    </source>
</reference>
<comment type="caution">
    <text evidence="2">The sequence shown here is derived from an EMBL/GenBank/DDBJ whole genome shotgun (WGS) entry which is preliminary data.</text>
</comment>
<name>A0ABQ8DCA1_BRANA</name>
<keyword evidence="1" id="KW-0812">Transmembrane</keyword>
<dbReference type="Proteomes" id="UP000824890">
    <property type="component" value="Unassembled WGS sequence"/>
</dbReference>
<evidence type="ECO:0000313" key="2">
    <source>
        <dbReference type="EMBL" id="KAH0926979.1"/>
    </source>
</evidence>
<dbReference type="NCBIfam" id="TIGR01571">
    <property type="entry name" value="A_thal_Cys_rich"/>
    <property type="match status" value="2"/>
</dbReference>
<keyword evidence="1" id="KW-1133">Transmembrane helix</keyword>
<feature type="transmembrane region" description="Helical" evidence="1">
    <location>
        <begin position="49"/>
        <end position="68"/>
    </location>
</feature>
<evidence type="ECO:0000256" key="1">
    <source>
        <dbReference type="SAM" id="Phobius"/>
    </source>
</evidence>
<dbReference type="PANTHER" id="PTHR15907">
    <property type="entry name" value="DUF614 FAMILY PROTEIN-RELATED"/>
    <property type="match status" value="1"/>
</dbReference>
<sequence length="301" mass="33366">MENQWTSGLCSCMEDGKIVCLTCFCPCVAFGRIANIADEGNHGCGECGIFYGLICCVVGLPCLFSCTYRTKIRRKFGLPESPASDCITHCFCESCALCQEYRELKNRGLDPSIGWNEHMQRATSPPMGQYMKSLDQPNQAHPQGDGNNKAHIQPNIPTGIPVDNQTQNRWNSDLFDCMNDSENAVITFIVPCVTFGQIAEIVDEGATTCAIGGVLYGAIFLTLFPSVYSSLFRAKIRNKYGLPDAPAPDWLTHLFCEPCALCQEYRELKHRGFDPKIGWAMNVQAQQQEMMAPPTGQRMMG</sequence>
<dbReference type="Pfam" id="PF04749">
    <property type="entry name" value="PLAC8"/>
    <property type="match status" value="2"/>
</dbReference>
<gene>
    <name evidence="2" type="ORF">HID58_019235</name>
</gene>
<keyword evidence="1" id="KW-0472">Membrane</keyword>
<accession>A0ABQ8DCA1</accession>